<organism evidence="2 3">
    <name type="scientific">Neonectria magnoliae</name>
    <dbReference type="NCBI Taxonomy" id="2732573"/>
    <lineage>
        <taxon>Eukaryota</taxon>
        <taxon>Fungi</taxon>
        <taxon>Dikarya</taxon>
        <taxon>Ascomycota</taxon>
        <taxon>Pezizomycotina</taxon>
        <taxon>Sordariomycetes</taxon>
        <taxon>Hypocreomycetidae</taxon>
        <taxon>Hypocreales</taxon>
        <taxon>Nectriaceae</taxon>
        <taxon>Neonectria</taxon>
    </lineage>
</organism>
<dbReference type="PANTHER" id="PTHR43591:SF24">
    <property type="entry name" value="2-METHOXY-6-POLYPRENYL-1,4-BENZOQUINOL METHYLASE, MITOCHONDRIAL"/>
    <property type="match status" value="1"/>
</dbReference>
<dbReference type="CDD" id="cd02440">
    <property type="entry name" value="AdoMet_MTases"/>
    <property type="match status" value="1"/>
</dbReference>
<comment type="similarity">
    <text evidence="1">Belongs to the methyltransferase superfamily. LaeA methyltransferase family.</text>
</comment>
<evidence type="ECO:0008006" key="4">
    <source>
        <dbReference type="Google" id="ProtNLM"/>
    </source>
</evidence>
<gene>
    <name evidence="2" type="ORF">QQZ08_011585</name>
</gene>
<dbReference type="EMBL" id="JAZAVK010000183">
    <property type="protein sequence ID" value="KAK7417580.1"/>
    <property type="molecule type" value="Genomic_DNA"/>
</dbReference>
<dbReference type="SUPFAM" id="SSF53335">
    <property type="entry name" value="S-adenosyl-L-methionine-dependent methyltransferases"/>
    <property type="match status" value="1"/>
</dbReference>
<evidence type="ECO:0000313" key="2">
    <source>
        <dbReference type="EMBL" id="KAK7417580.1"/>
    </source>
</evidence>
<evidence type="ECO:0000256" key="1">
    <source>
        <dbReference type="ARBA" id="ARBA00038158"/>
    </source>
</evidence>
<evidence type="ECO:0000313" key="3">
    <source>
        <dbReference type="Proteomes" id="UP001498421"/>
    </source>
</evidence>
<reference evidence="2 3" key="1">
    <citation type="journal article" date="2025" name="Microbiol. Resour. Announc.">
        <title>Draft genome sequences for Neonectria magnoliae and Neonectria punicea, canker pathogens of Liriodendron tulipifera and Acer saccharum in West Virginia.</title>
        <authorList>
            <person name="Petronek H.M."/>
            <person name="Kasson M.T."/>
            <person name="Metheny A.M."/>
            <person name="Stauder C.M."/>
            <person name="Lovett B."/>
            <person name="Lynch S.C."/>
            <person name="Garnas J.R."/>
            <person name="Kasson L.R."/>
            <person name="Stajich J.E."/>
        </authorList>
    </citation>
    <scope>NUCLEOTIDE SEQUENCE [LARGE SCALE GENOMIC DNA]</scope>
    <source>
        <strain evidence="2 3">NRRL 64651</strain>
    </source>
</reference>
<keyword evidence="3" id="KW-1185">Reference proteome</keyword>
<accession>A0ABR1H8X1</accession>
<dbReference type="InterPro" id="IPR029063">
    <property type="entry name" value="SAM-dependent_MTases_sf"/>
</dbReference>
<dbReference type="Gene3D" id="3.40.50.150">
    <property type="entry name" value="Vaccinia Virus protein VP39"/>
    <property type="match status" value="1"/>
</dbReference>
<proteinExistence type="inferred from homology"/>
<sequence>MVESPKELLVPEVAQNEETDHDQPIHTLAAIEIEAGQDEVDSTRGDDISCASASLCSSVLDYEYKHGRRYYSHHVGTYNFPNDDEEEGRLGMVHHAYTLALDDRLFLAPIDPNGLRILDIGTGTGIWPIELGDEYPGATVIGNDLSPIQPCWLPPNVRFLIDDVEEDWNEPEPYDYIHCRYMAGSIKDWPRLFQQIFDNLKPGGWVEFRETANTKFVNTHRIVVEVDMMGKIGLQYSFTLLTNDNQL</sequence>
<dbReference type="Pfam" id="PF13489">
    <property type="entry name" value="Methyltransf_23"/>
    <property type="match status" value="1"/>
</dbReference>
<name>A0ABR1H8X1_9HYPO</name>
<dbReference type="Proteomes" id="UP001498421">
    <property type="component" value="Unassembled WGS sequence"/>
</dbReference>
<dbReference type="PANTHER" id="PTHR43591">
    <property type="entry name" value="METHYLTRANSFERASE"/>
    <property type="match status" value="1"/>
</dbReference>
<protein>
    <recommendedName>
        <fullName evidence="4">Secondary metabolism regulator LAE1</fullName>
    </recommendedName>
</protein>
<comment type="caution">
    <text evidence="2">The sequence shown here is derived from an EMBL/GenBank/DDBJ whole genome shotgun (WGS) entry which is preliminary data.</text>
</comment>